<accession>A0A1S2LRT0</accession>
<evidence type="ECO:0000259" key="2">
    <source>
        <dbReference type="Pfam" id="PF02517"/>
    </source>
</evidence>
<feature type="transmembrane region" description="Helical" evidence="1">
    <location>
        <begin position="186"/>
        <end position="204"/>
    </location>
</feature>
<keyword evidence="1" id="KW-0812">Transmembrane</keyword>
<keyword evidence="1" id="KW-0472">Membrane</keyword>
<reference evidence="3 4" key="1">
    <citation type="submission" date="2016-10" db="EMBL/GenBank/DDBJ databases">
        <title>Draft genome sequences of four alkaliphilic bacteria belonging to the Anaerobacillus genus.</title>
        <authorList>
            <person name="Bassil N.M."/>
            <person name="Lloyd J.R."/>
        </authorList>
    </citation>
    <scope>NUCLEOTIDE SEQUENCE [LARGE SCALE GENOMIC DNA]</scope>
    <source>
        <strain evidence="3 4">DSM 15340</strain>
    </source>
</reference>
<dbReference type="EMBL" id="MLQQ01000002">
    <property type="protein sequence ID" value="OIJ15221.1"/>
    <property type="molecule type" value="Genomic_DNA"/>
</dbReference>
<feature type="transmembrane region" description="Helical" evidence="1">
    <location>
        <begin position="216"/>
        <end position="236"/>
    </location>
</feature>
<comment type="caution">
    <text evidence="3">The sequence shown here is derived from an EMBL/GenBank/DDBJ whole genome shotgun (WGS) entry which is preliminary data.</text>
</comment>
<gene>
    <name evidence="3" type="ORF">BKP35_05070</name>
</gene>
<evidence type="ECO:0000313" key="3">
    <source>
        <dbReference type="EMBL" id="OIJ15221.1"/>
    </source>
</evidence>
<dbReference type="GO" id="GO:0080120">
    <property type="term" value="P:CAAX-box protein maturation"/>
    <property type="evidence" value="ECO:0007669"/>
    <property type="project" value="UniProtKB-ARBA"/>
</dbReference>
<dbReference type="OrthoDB" id="378663at2"/>
<dbReference type="InterPro" id="IPR003675">
    <property type="entry name" value="Rce1/LyrA-like_dom"/>
</dbReference>
<organism evidence="3 4">
    <name type="scientific">Anaerobacillus arseniciselenatis</name>
    <dbReference type="NCBI Taxonomy" id="85682"/>
    <lineage>
        <taxon>Bacteria</taxon>
        <taxon>Bacillati</taxon>
        <taxon>Bacillota</taxon>
        <taxon>Bacilli</taxon>
        <taxon>Bacillales</taxon>
        <taxon>Bacillaceae</taxon>
        <taxon>Anaerobacillus</taxon>
    </lineage>
</organism>
<protein>
    <recommendedName>
        <fullName evidence="2">CAAX prenyl protease 2/Lysostaphin resistance protein A-like domain-containing protein</fullName>
    </recommendedName>
</protein>
<feature type="domain" description="CAAX prenyl protease 2/Lysostaphin resistance protein A-like" evidence="2">
    <location>
        <begin position="139"/>
        <end position="250"/>
    </location>
</feature>
<dbReference type="RefSeq" id="WP_071312325.1">
    <property type="nucleotide sequence ID" value="NZ_MLQQ01000002.1"/>
</dbReference>
<feature type="transmembrane region" description="Helical" evidence="1">
    <location>
        <begin position="49"/>
        <end position="73"/>
    </location>
</feature>
<keyword evidence="1" id="KW-1133">Transmembrane helix</keyword>
<evidence type="ECO:0000313" key="4">
    <source>
        <dbReference type="Proteomes" id="UP000180098"/>
    </source>
</evidence>
<feature type="transmembrane region" description="Helical" evidence="1">
    <location>
        <begin position="101"/>
        <end position="119"/>
    </location>
</feature>
<evidence type="ECO:0000256" key="1">
    <source>
        <dbReference type="SAM" id="Phobius"/>
    </source>
</evidence>
<dbReference type="Pfam" id="PF02517">
    <property type="entry name" value="Rce1-like"/>
    <property type="match status" value="1"/>
</dbReference>
<name>A0A1S2LRT0_9BACI</name>
<sequence length="263" mass="29440">MKKIDVKISLVLAAFCFVAGVLILPYQLEVFQTTSPALYDEILESLPRSISLVSIFVGLQLFIVAFILSFIGIKLARKTGFSIAILEAIFSKGKVVIDKKATYLAMIGGIFLGFIIVGSDRFYFQNQIPILAENTPEFSLMGLMAGVFYGGVFEEILMRLFLMSLVVWLSMKILRRTKEQLSSKVYWGAIILTSLAFGVGHLPATEMMYGEVTNILLIRGLLLNGIGGLIFGYLYWRKGLEYAIISHMFAHISMQLMFIPLLY</sequence>
<keyword evidence="4" id="KW-1185">Reference proteome</keyword>
<dbReference type="AlphaFoldDB" id="A0A1S2LRT0"/>
<dbReference type="GO" id="GO:0004175">
    <property type="term" value="F:endopeptidase activity"/>
    <property type="evidence" value="ECO:0007669"/>
    <property type="project" value="UniProtKB-ARBA"/>
</dbReference>
<dbReference type="Proteomes" id="UP000180098">
    <property type="component" value="Unassembled WGS sequence"/>
</dbReference>
<proteinExistence type="predicted"/>
<feature type="transmembrane region" description="Helical" evidence="1">
    <location>
        <begin position="243"/>
        <end position="262"/>
    </location>
</feature>